<dbReference type="SUPFAM" id="SSF51905">
    <property type="entry name" value="FAD/NAD(P)-binding domain"/>
    <property type="match status" value="1"/>
</dbReference>
<reference evidence="6 7" key="1">
    <citation type="journal article" date="2015" name="Genome Biol. Evol.">
        <title>Phylogenomic analyses indicate that early fungi evolved digesting cell walls of algal ancestors of land plants.</title>
        <authorList>
            <person name="Chang Y."/>
            <person name="Wang S."/>
            <person name="Sekimoto S."/>
            <person name="Aerts A.L."/>
            <person name="Choi C."/>
            <person name="Clum A."/>
            <person name="LaButti K.M."/>
            <person name="Lindquist E.A."/>
            <person name="Yee Ngan C."/>
            <person name="Ohm R.A."/>
            <person name="Salamov A.A."/>
            <person name="Grigoriev I.V."/>
            <person name="Spatafora J.W."/>
            <person name="Berbee M.L."/>
        </authorList>
    </citation>
    <scope>NUCLEOTIDE SEQUENCE [LARGE SCALE GENOMIC DNA]</scope>
    <source>
        <strain evidence="6 7">NRRL 28638</strain>
    </source>
</reference>
<comment type="similarity">
    <text evidence="1">Belongs to the flavin monoamine oxidase family.</text>
</comment>
<evidence type="ECO:0000256" key="1">
    <source>
        <dbReference type="ARBA" id="ARBA00005995"/>
    </source>
</evidence>
<feature type="non-terminal residue" evidence="6">
    <location>
        <position position="207"/>
    </location>
</feature>
<dbReference type="Proteomes" id="UP000070444">
    <property type="component" value="Unassembled WGS sequence"/>
</dbReference>
<dbReference type="InterPro" id="IPR002937">
    <property type="entry name" value="Amino_oxidase"/>
</dbReference>
<keyword evidence="4" id="KW-0732">Signal</keyword>
<feature type="chain" id="PRO_5007294882" description="monoamine oxidase" evidence="4">
    <location>
        <begin position="20"/>
        <end position="207"/>
    </location>
</feature>
<feature type="signal peptide" evidence="4">
    <location>
        <begin position="1"/>
        <end position="19"/>
    </location>
</feature>
<dbReference type="STRING" id="796925.A0A137PFV1"/>
<evidence type="ECO:0000313" key="7">
    <source>
        <dbReference type="Proteomes" id="UP000070444"/>
    </source>
</evidence>
<evidence type="ECO:0000256" key="4">
    <source>
        <dbReference type="SAM" id="SignalP"/>
    </source>
</evidence>
<dbReference type="InterPro" id="IPR050703">
    <property type="entry name" value="Flavin_MAO"/>
</dbReference>
<dbReference type="InterPro" id="IPR036188">
    <property type="entry name" value="FAD/NAD-bd_sf"/>
</dbReference>
<dbReference type="PANTHER" id="PTHR43563:SF1">
    <property type="entry name" value="AMINE OXIDASE [FLAVIN-CONTAINING] B"/>
    <property type="match status" value="1"/>
</dbReference>
<dbReference type="AlphaFoldDB" id="A0A137PFV1"/>
<name>A0A137PFV1_CONC2</name>
<dbReference type="PRINTS" id="PR00419">
    <property type="entry name" value="ADXRDTASE"/>
</dbReference>
<dbReference type="EMBL" id="KQ964430">
    <property type="protein sequence ID" value="KXN73883.1"/>
    <property type="molecule type" value="Genomic_DNA"/>
</dbReference>
<evidence type="ECO:0000256" key="2">
    <source>
        <dbReference type="ARBA" id="ARBA00012804"/>
    </source>
</evidence>
<dbReference type="Gene3D" id="3.50.50.60">
    <property type="entry name" value="FAD/NAD(P)-binding domain"/>
    <property type="match status" value="1"/>
</dbReference>
<keyword evidence="7" id="KW-1185">Reference proteome</keyword>
<sequence length="207" mass="23294">MKFISLVFLTLVSAKKCKSRTIHNLGFDDLNSFANVNGIEIESIIQDEEFSINSVFPVCIVGAGLSGLRTADNLKNKGYKVKIFEKEDRVGGKVDTFRKDGRVYNMGAAILSEYHVKTFEIIKKANISWSNMEVQHNGGYEYNFGSRIAFPYLDKDPETIAAFEKYSQIRPRLHAEPGYLSASSELFVTTAEWLKKNNLLGLSKFAT</sequence>
<evidence type="ECO:0000256" key="3">
    <source>
        <dbReference type="ARBA" id="ARBA00048448"/>
    </source>
</evidence>
<accession>A0A137PFV1</accession>
<dbReference type="EC" id="1.4.3.4" evidence="2"/>
<comment type="catalytic activity">
    <reaction evidence="3">
        <text>a secondary aliphatic amine + O2 + H2O = a primary amine + an aldehyde + H2O2</text>
        <dbReference type="Rhea" id="RHEA:26414"/>
        <dbReference type="ChEBI" id="CHEBI:15377"/>
        <dbReference type="ChEBI" id="CHEBI:15379"/>
        <dbReference type="ChEBI" id="CHEBI:16240"/>
        <dbReference type="ChEBI" id="CHEBI:17478"/>
        <dbReference type="ChEBI" id="CHEBI:58855"/>
        <dbReference type="ChEBI" id="CHEBI:65296"/>
        <dbReference type="EC" id="1.4.3.4"/>
    </reaction>
</comment>
<proteinExistence type="inferred from homology"/>
<dbReference type="Pfam" id="PF01593">
    <property type="entry name" value="Amino_oxidase"/>
    <property type="match status" value="1"/>
</dbReference>
<evidence type="ECO:0000259" key="5">
    <source>
        <dbReference type="Pfam" id="PF01593"/>
    </source>
</evidence>
<dbReference type="GO" id="GO:0097621">
    <property type="term" value="F:monoamine oxidase activity"/>
    <property type="evidence" value="ECO:0007669"/>
    <property type="project" value="UniProtKB-EC"/>
</dbReference>
<evidence type="ECO:0000313" key="6">
    <source>
        <dbReference type="EMBL" id="KXN73883.1"/>
    </source>
</evidence>
<dbReference type="OrthoDB" id="5046242at2759"/>
<protein>
    <recommendedName>
        <fullName evidence="2">monoamine oxidase</fullName>
        <ecNumber evidence="2">1.4.3.4</ecNumber>
    </recommendedName>
</protein>
<gene>
    <name evidence="6" type="ORF">CONCODRAFT_3122</name>
</gene>
<dbReference type="PANTHER" id="PTHR43563">
    <property type="entry name" value="AMINE OXIDASE"/>
    <property type="match status" value="1"/>
</dbReference>
<feature type="domain" description="Amine oxidase" evidence="5">
    <location>
        <begin position="65"/>
        <end position="172"/>
    </location>
</feature>
<organism evidence="6 7">
    <name type="scientific">Conidiobolus coronatus (strain ATCC 28846 / CBS 209.66 / NRRL 28638)</name>
    <name type="common">Delacroixia coronata</name>
    <dbReference type="NCBI Taxonomy" id="796925"/>
    <lineage>
        <taxon>Eukaryota</taxon>
        <taxon>Fungi</taxon>
        <taxon>Fungi incertae sedis</taxon>
        <taxon>Zoopagomycota</taxon>
        <taxon>Entomophthoromycotina</taxon>
        <taxon>Entomophthoromycetes</taxon>
        <taxon>Entomophthorales</taxon>
        <taxon>Ancylistaceae</taxon>
        <taxon>Conidiobolus</taxon>
    </lineage>
</organism>